<evidence type="ECO:0000313" key="4">
    <source>
        <dbReference type="EMBL" id="MEJ5977776.1"/>
    </source>
</evidence>
<feature type="domain" description="Tyrosine-protein kinase G-rich" evidence="3">
    <location>
        <begin position="329"/>
        <end position="405"/>
    </location>
</feature>
<feature type="transmembrane region" description="Helical" evidence="2">
    <location>
        <begin position="17"/>
        <end position="35"/>
    </location>
</feature>
<evidence type="ECO:0000256" key="2">
    <source>
        <dbReference type="SAM" id="Phobius"/>
    </source>
</evidence>
<dbReference type="EMBL" id="JBBHJZ010000003">
    <property type="protein sequence ID" value="MEJ5977776.1"/>
    <property type="molecule type" value="Genomic_DNA"/>
</dbReference>
<accession>A0ABU8RXL1</accession>
<reference evidence="4 5" key="1">
    <citation type="submission" date="2024-03" db="EMBL/GenBank/DDBJ databases">
        <authorList>
            <person name="Jo J.-H."/>
        </authorList>
    </citation>
    <scope>NUCLEOTIDE SEQUENCE [LARGE SCALE GENOMIC DNA]</scope>
    <source>
        <strain evidence="4 5">PS1R-30</strain>
    </source>
</reference>
<keyword evidence="2" id="KW-1133">Transmembrane helix</keyword>
<dbReference type="Proteomes" id="UP001361239">
    <property type="component" value="Unassembled WGS sequence"/>
</dbReference>
<dbReference type="RefSeq" id="WP_339587731.1">
    <property type="nucleotide sequence ID" value="NZ_JBBHJZ010000003.1"/>
</dbReference>
<evidence type="ECO:0000256" key="1">
    <source>
        <dbReference type="SAM" id="Coils"/>
    </source>
</evidence>
<dbReference type="PANTHER" id="PTHR32309">
    <property type="entry name" value="TYROSINE-PROTEIN KINASE"/>
    <property type="match status" value="1"/>
</dbReference>
<feature type="coiled-coil region" evidence="1">
    <location>
        <begin position="325"/>
        <end position="352"/>
    </location>
</feature>
<keyword evidence="5" id="KW-1185">Reference proteome</keyword>
<gene>
    <name evidence="4" type="ORF">WG901_14095</name>
</gene>
<keyword evidence="2" id="KW-0812">Transmembrane</keyword>
<sequence length="447" mass="48787">MIPLVDLVEAVRQRWRLALFGGLAVFALIVIIALAQPRYYAAVSSVVIDVSQSDPTEEEKSLNPQQVEALVGTQADVIKSEVVLVEVARRAGLLARLPGLENDRRQQAVAIIRSNLKVVTDRTSNVIRISYMDKKAEQSARIVNLVADVFMEKQVELRAVPARRNAQWFNERTVEVRQRYEKAQERLSNFQRQHGIVGIDRMDLEGDRVKTLTDQLVIAQADAAKAHSVAGRGTVPEVAGSDIVQNLEREVATQAAKAQDLSKTLGANHPQMIAAKANLRELQASLAQARSGQEGALSAASGAASARERQLRALLADQQSRMIGLSTVQDQLMVLQRDVDAARQTYDSVRQRFNEASLQGEISQASATRLDHAAVPVFPAKPNLMLWLVAAVVLGIMAGIVPLLLLELAKPRIRSARGAARATDVEHILDFTRPMAVEPARLGGVAA</sequence>
<dbReference type="Pfam" id="PF13807">
    <property type="entry name" value="GNVR"/>
    <property type="match status" value="1"/>
</dbReference>
<proteinExistence type="predicted"/>
<dbReference type="PANTHER" id="PTHR32309:SF31">
    <property type="entry name" value="CAPSULAR EXOPOLYSACCHARIDE FAMILY"/>
    <property type="match status" value="1"/>
</dbReference>
<name>A0ABU8RXL1_9SPHN</name>
<dbReference type="InterPro" id="IPR032807">
    <property type="entry name" value="GNVR"/>
</dbReference>
<comment type="caution">
    <text evidence="4">The sequence shown here is derived from an EMBL/GenBank/DDBJ whole genome shotgun (WGS) entry which is preliminary data.</text>
</comment>
<keyword evidence="1" id="KW-0175">Coiled coil</keyword>
<evidence type="ECO:0000313" key="5">
    <source>
        <dbReference type="Proteomes" id="UP001361239"/>
    </source>
</evidence>
<evidence type="ECO:0000259" key="3">
    <source>
        <dbReference type="Pfam" id="PF13807"/>
    </source>
</evidence>
<dbReference type="InterPro" id="IPR050445">
    <property type="entry name" value="Bact_polysacc_biosynth/exp"/>
</dbReference>
<protein>
    <submittedName>
        <fullName evidence="4">GNVR domain-containing protein</fullName>
    </submittedName>
</protein>
<feature type="transmembrane region" description="Helical" evidence="2">
    <location>
        <begin position="384"/>
        <end position="406"/>
    </location>
</feature>
<keyword evidence="2" id="KW-0472">Membrane</keyword>
<organism evidence="4 5">
    <name type="scientific">Novosphingobium anseongense</name>
    <dbReference type="NCBI Taxonomy" id="3133436"/>
    <lineage>
        <taxon>Bacteria</taxon>
        <taxon>Pseudomonadati</taxon>
        <taxon>Pseudomonadota</taxon>
        <taxon>Alphaproteobacteria</taxon>
        <taxon>Sphingomonadales</taxon>
        <taxon>Sphingomonadaceae</taxon>
        <taxon>Novosphingobium</taxon>
    </lineage>
</organism>